<evidence type="ECO:0000313" key="2">
    <source>
        <dbReference type="Proteomes" id="UP000769528"/>
    </source>
</evidence>
<dbReference type="Proteomes" id="UP000769528">
    <property type="component" value="Unassembled WGS sequence"/>
</dbReference>
<proteinExistence type="predicted"/>
<reference evidence="1" key="2">
    <citation type="submission" date="2021-01" db="EMBL/GenBank/DDBJ databases">
        <authorList>
            <person name="Schikora-Tamarit M.A."/>
        </authorList>
    </citation>
    <scope>NUCLEOTIDE SEQUENCE</scope>
    <source>
        <strain evidence="1">CBS6341</strain>
    </source>
</reference>
<protein>
    <submittedName>
        <fullName evidence="1">Uncharacterized protein</fullName>
    </submittedName>
</protein>
<name>A0A9P8PJH0_9ASCO</name>
<comment type="caution">
    <text evidence="1">The sequence shown here is derived from an EMBL/GenBank/DDBJ whole genome shotgun (WGS) entry which is preliminary data.</text>
</comment>
<dbReference type="OrthoDB" id="10596603at2759"/>
<evidence type="ECO:0000313" key="1">
    <source>
        <dbReference type="EMBL" id="KAH3673283.1"/>
    </source>
</evidence>
<accession>A0A9P8PJH0</accession>
<sequence>MVKSQLQNLKQNRLPLYPSPLVSCGIFLGQRGAALAATDANDEKFSFLGSSGFLPNGLSLSELKPEEFEPNGFESEAPPNGFESEEAPKGFDSCLLLSNRKSLALSSFSLASNWSFNSACCCCSASSILFGSLETPLITLTDPGFLLHKSSLQLNT</sequence>
<dbReference type="EMBL" id="JAEUBF010001028">
    <property type="protein sequence ID" value="KAH3673283.1"/>
    <property type="molecule type" value="Genomic_DNA"/>
</dbReference>
<gene>
    <name evidence="1" type="ORF">WICMUC_003742</name>
</gene>
<dbReference type="AlphaFoldDB" id="A0A9P8PJH0"/>
<keyword evidence="2" id="KW-1185">Reference proteome</keyword>
<reference evidence="1" key="1">
    <citation type="journal article" date="2021" name="Open Biol.">
        <title>Shared evolutionary footprints suggest mitochondrial oxidative damage underlies multiple complex I losses in fungi.</title>
        <authorList>
            <person name="Schikora-Tamarit M.A."/>
            <person name="Marcet-Houben M."/>
            <person name="Nosek J."/>
            <person name="Gabaldon T."/>
        </authorList>
    </citation>
    <scope>NUCLEOTIDE SEQUENCE</scope>
    <source>
        <strain evidence="1">CBS6341</strain>
    </source>
</reference>
<organism evidence="1 2">
    <name type="scientific">Wickerhamomyces mucosus</name>
    <dbReference type="NCBI Taxonomy" id="1378264"/>
    <lineage>
        <taxon>Eukaryota</taxon>
        <taxon>Fungi</taxon>
        <taxon>Dikarya</taxon>
        <taxon>Ascomycota</taxon>
        <taxon>Saccharomycotina</taxon>
        <taxon>Saccharomycetes</taxon>
        <taxon>Phaffomycetales</taxon>
        <taxon>Wickerhamomycetaceae</taxon>
        <taxon>Wickerhamomyces</taxon>
    </lineage>
</organism>